<dbReference type="AlphaFoldDB" id="K6UNM3"/>
<feature type="binding site" evidence="10">
    <location>
        <position position="54"/>
    </location>
    <ligand>
        <name>ATP</name>
        <dbReference type="ChEBI" id="CHEBI:30616"/>
    </ligand>
</feature>
<dbReference type="GO" id="GO:0045717">
    <property type="term" value="P:negative regulation of fatty acid biosynthetic process"/>
    <property type="evidence" value="ECO:0007669"/>
    <property type="project" value="UniProtKB-ARBA"/>
</dbReference>
<dbReference type="CDD" id="cd14014">
    <property type="entry name" value="STKc_PknB_like"/>
    <property type="match status" value="1"/>
</dbReference>
<feature type="compositionally biased region" description="Gly residues" evidence="11">
    <location>
        <begin position="330"/>
        <end position="341"/>
    </location>
</feature>
<dbReference type="InterPro" id="IPR000719">
    <property type="entry name" value="Prot_kinase_dom"/>
</dbReference>
<dbReference type="InterPro" id="IPR005543">
    <property type="entry name" value="PASTA_dom"/>
</dbReference>
<sequence length="648" mass="67952">MLTEPMPAEGSEPTMTDERVLVGRYQIGELIGRGGMAEVHAGWDTRLGREVAVKVLRSDLARDVSFLQRFRREAQSAAGLNHSSIVAVYDSGEDSATELGGADIAVPFIVMERVHGKTLREMLHERGGPMEPPEACRIMAATLRALSFSHANGLVHRDIKPANVMVTTEGEVKLTDFGIARAIADSAATLTNTSVVVGTAQYLSPEQAQGKSIDARADVYSSGCVLYELLTGRPPFTGDSPLAIAYQHVGQTPQPPSTYDETLSAEIDAVVLHSLAKEPQDRYSSASEFAADLEALAAGRKPSIAVPVPAAVDPADAETTVQDVATAEGAGEGQAGAGGQAGETPEKKESSTDSLPLVLPQASRRRQLLIAVASAIGLALVVTMGVLAYQGKIGDVGGVTVPDVRTKTLQDAQDELMRLGLAADIRRVPNKAAEGIVVRQSPDGGHQAPTGSRVSLDVSSGPGNVTIPELTNYDQAAAQSILKDAGLVVRVESVESNEQGPDRVVRTDPKAGATVPEGATVTLYVSNGKVRVPDLSGKPESEARSILMKLGLKLVPSYVDANGPAGTVQRHDYAGQSVPMGTEVRTLIIRERPRAVPTVTVTVPSDPLPPSKPTASPKPPSPTASLPQPVPPPAPPPAPPPMPVLPRR</sequence>
<dbReference type="InterPro" id="IPR008271">
    <property type="entry name" value="Ser/Thr_kinase_AS"/>
</dbReference>
<dbReference type="PROSITE" id="PS50011">
    <property type="entry name" value="PROTEIN_KINASE_DOM"/>
    <property type="match status" value="1"/>
</dbReference>
<dbReference type="STRING" id="100225.SAMN05421595_2952"/>
<dbReference type="CDD" id="cd06577">
    <property type="entry name" value="PASTA_pknB"/>
    <property type="match status" value="3"/>
</dbReference>
<proteinExistence type="predicted"/>
<evidence type="ECO:0000256" key="7">
    <source>
        <dbReference type="ARBA" id="ARBA00022840"/>
    </source>
</evidence>
<dbReference type="Pfam" id="PF03793">
    <property type="entry name" value="PASTA"/>
    <property type="match status" value="3"/>
</dbReference>
<organism evidence="14 15">
    <name type="scientific">Austwickia chelonae NBRC 105200</name>
    <dbReference type="NCBI Taxonomy" id="1184607"/>
    <lineage>
        <taxon>Bacteria</taxon>
        <taxon>Bacillati</taxon>
        <taxon>Actinomycetota</taxon>
        <taxon>Actinomycetes</taxon>
        <taxon>Micrococcales</taxon>
        <taxon>Dermatophilaceae</taxon>
        <taxon>Austwickia</taxon>
    </lineage>
</organism>
<evidence type="ECO:0000256" key="6">
    <source>
        <dbReference type="ARBA" id="ARBA00022777"/>
    </source>
</evidence>
<evidence type="ECO:0000256" key="5">
    <source>
        <dbReference type="ARBA" id="ARBA00022741"/>
    </source>
</evidence>
<dbReference type="eggNOG" id="COG0515">
    <property type="taxonomic scope" value="Bacteria"/>
</dbReference>
<dbReference type="NCBIfam" id="NF033483">
    <property type="entry name" value="PknB_PASTA_kin"/>
    <property type="match status" value="1"/>
</dbReference>
<accession>K6UNM3</accession>
<evidence type="ECO:0000256" key="1">
    <source>
        <dbReference type="ARBA" id="ARBA00012513"/>
    </source>
</evidence>
<dbReference type="SMART" id="SM00220">
    <property type="entry name" value="S_TKc"/>
    <property type="match status" value="1"/>
</dbReference>
<keyword evidence="5 10" id="KW-0547">Nucleotide-binding</keyword>
<comment type="caution">
    <text evidence="14">The sequence shown here is derived from an EMBL/GenBank/DDBJ whole genome shotgun (WGS) entry which is preliminary data.</text>
</comment>
<evidence type="ECO:0000256" key="2">
    <source>
        <dbReference type="ARBA" id="ARBA00022527"/>
    </source>
</evidence>
<feature type="compositionally biased region" description="Pro residues" evidence="11">
    <location>
        <begin position="606"/>
        <end position="648"/>
    </location>
</feature>
<dbReference type="Gene3D" id="3.30.10.20">
    <property type="match status" value="3"/>
</dbReference>
<dbReference type="EMBL" id="BAGZ01000018">
    <property type="protein sequence ID" value="GAB79091.1"/>
    <property type="molecule type" value="Genomic_DNA"/>
</dbReference>
<dbReference type="PROSITE" id="PS00108">
    <property type="entry name" value="PROTEIN_KINASE_ST"/>
    <property type="match status" value="1"/>
</dbReference>
<evidence type="ECO:0000256" key="8">
    <source>
        <dbReference type="ARBA" id="ARBA00047899"/>
    </source>
</evidence>
<feature type="domain" description="Protein kinase" evidence="12">
    <location>
        <begin position="25"/>
        <end position="296"/>
    </location>
</feature>
<comment type="catalytic activity">
    <reaction evidence="9">
        <text>L-seryl-[protein] + ATP = O-phospho-L-seryl-[protein] + ADP + H(+)</text>
        <dbReference type="Rhea" id="RHEA:17989"/>
        <dbReference type="Rhea" id="RHEA-COMP:9863"/>
        <dbReference type="Rhea" id="RHEA-COMP:11604"/>
        <dbReference type="ChEBI" id="CHEBI:15378"/>
        <dbReference type="ChEBI" id="CHEBI:29999"/>
        <dbReference type="ChEBI" id="CHEBI:30616"/>
        <dbReference type="ChEBI" id="CHEBI:83421"/>
        <dbReference type="ChEBI" id="CHEBI:456216"/>
        <dbReference type="EC" id="2.7.11.1"/>
    </reaction>
</comment>
<comment type="catalytic activity">
    <reaction evidence="8">
        <text>L-threonyl-[protein] + ATP = O-phospho-L-threonyl-[protein] + ADP + H(+)</text>
        <dbReference type="Rhea" id="RHEA:46608"/>
        <dbReference type="Rhea" id="RHEA-COMP:11060"/>
        <dbReference type="Rhea" id="RHEA-COMP:11605"/>
        <dbReference type="ChEBI" id="CHEBI:15378"/>
        <dbReference type="ChEBI" id="CHEBI:30013"/>
        <dbReference type="ChEBI" id="CHEBI:30616"/>
        <dbReference type="ChEBI" id="CHEBI:61977"/>
        <dbReference type="ChEBI" id="CHEBI:456216"/>
        <dbReference type="EC" id="2.7.11.1"/>
    </reaction>
</comment>
<dbReference type="Proteomes" id="UP000008495">
    <property type="component" value="Unassembled WGS sequence"/>
</dbReference>
<evidence type="ECO:0000256" key="11">
    <source>
        <dbReference type="SAM" id="MobiDB-lite"/>
    </source>
</evidence>
<dbReference type="GO" id="GO:0004674">
    <property type="term" value="F:protein serine/threonine kinase activity"/>
    <property type="evidence" value="ECO:0007669"/>
    <property type="project" value="UniProtKB-KW"/>
</dbReference>
<dbReference type="FunFam" id="1.10.510.10:FF:000021">
    <property type="entry name" value="Serine/threonine protein kinase"/>
    <property type="match status" value="1"/>
</dbReference>
<evidence type="ECO:0000313" key="14">
    <source>
        <dbReference type="EMBL" id="GAB79091.1"/>
    </source>
</evidence>
<feature type="region of interest" description="Disordered" evidence="11">
    <location>
        <begin position="600"/>
        <end position="648"/>
    </location>
</feature>
<evidence type="ECO:0000256" key="10">
    <source>
        <dbReference type="PROSITE-ProRule" id="PRU10141"/>
    </source>
</evidence>
<dbReference type="PANTHER" id="PTHR43289:SF6">
    <property type="entry name" value="SERINE_THREONINE-PROTEIN KINASE NEKL-3"/>
    <property type="match status" value="1"/>
</dbReference>
<gene>
    <name evidence="14" type="ORF">AUCHE_18_00920</name>
</gene>
<keyword evidence="15" id="KW-1185">Reference proteome</keyword>
<reference evidence="14 15" key="1">
    <citation type="submission" date="2012-08" db="EMBL/GenBank/DDBJ databases">
        <title>Whole genome shotgun sequence of Austwickia chelonae NBRC 105200.</title>
        <authorList>
            <person name="Yoshida I."/>
            <person name="Hosoyama A."/>
            <person name="Tsuchikane K."/>
            <person name="Katsumata H."/>
            <person name="Ando Y."/>
            <person name="Ohji S."/>
            <person name="Hamada M."/>
            <person name="Tamura T."/>
            <person name="Yamazoe A."/>
            <person name="Yamazaki S."/>
            <person name="Fujita N."/>
        </authorList>
    </citation>
    <scope>NUCLEOTIDE SEQUENCE [LARGE SCALE GENOMIC DNA]</scope>
    <source>
        <strain evidence="14 15">NBRC 105200</strain>
    </source>
</reference>
<dbReference type="PROSITE" id="PS51178">
    <property type="entry name" value="PASTA"/>
    <property type="match status" value="2"/>
</dbReference>
<evidence type="ECO:0000256" key="9">
    <source>
        <dbReference type="ARBA" id="ARBA00048679"/>
    </source>
</evidence>
<keyword evidence="4" id="KW-0677">Repeat</keyword>
<dbReference type="Pfam" id="PF00069">
    <property type="entry name" value="Pkinase"/>
    <property type="match status" value="1"/>
</dbReference>
<evidence type="ECO:0000259" key="12">
    <source>
        <dbReference type="PROSITE" id="PS50011"/>
    </source>
</evidence>
<dbReference type="PROSITE" id="PS00107">
    <property type="entry name" value="PROTEIN_KINASE_ATP"/>
    <property type="match status" value="1"/>
</dbReference>
<evidence type="ECO:0000313" key="15">
    <source>
        <dbReference type="Proteomes" id="UP000008495"/>
    </source>
</evidence>
<dbReference type="FunFam" id="3.30.200.20:FF:000035">
    <property type="entry name" value="Serine/threonine protein kinase Stk1"/>
    <property type="match status" value="1"/>
</dbReference>
<keyword evidence="6 14" id="KW-0418">Kinase</keyword>
<keyword evidence="2 14" id="KW-0723">Serine/threonine-protein kinase</keyword>
<feature type="domain" description="PASTA" evidence="13">
    <location>
        <begin position="395"/>
        <end position="460"/>
    </location>
</feature>
<keyword evidence="3" id="KW-0808">Transferase</keyword>
<evidence type="ECO:0000259" key="13">
    <source>
        <dbReference type="PROSITE" id="PS51178"/>
    </source>
</evidence>
<dbReference type="GO" id="GO:0005524">
    <property type="term" value="F:ATP binding"/>
    <property type="evidence" value="ECO:0007669"/>
    <property type="project" value="UniProtKB-UniRule"/>
</dbReference>
<protein>
    <recommendedName>
        <fullName evidence="1">non-specific serine/threonine protein kinase</fullName>
        <ecNumber evidence="1">2.7.11.1</ecNumber>
    </recommendedName>
</protein>
<evidence type="ECO:0000256" key="3">
    <source>
        <dbReference type="ARBA" id="ARBA00022679"/>
    </source>
</evidence>
<evidence type="ECO:0000256" key="4">
    <source>
        <dbReference type="ARBA" id="ARBA00022737"/>
    </source>
</evidence>
<dbReference type="InterPro" id="IPR011009">
    <property type="entry name" value="Kinase-like_dom_sf"/>
</dbReference>
<dbReference type="SUPFAM" id="SSF56112">
    <property type="entry name" value="Protein kinase-like (PK-like)"/>
    <property type="match status" value="1"/>
</dbReference>
<dbReference type="PANTHER" id="PTHR43289">
    <property type="entry name" value="MITOGEN-ACTIVATED PROTEIN KINASE KINASE KINASE 20-RELATED"/>
    <property type="match status" value="1"/>
</dbReference>
<dbReference type="InterPro" id="IPR017441">
    <property type="entry name" value="Protein_kinase_ATP_BS"/>
</dbReference>
<dbReference type="Gene3D" id="1.10.510.10">
    <property type="entry name" value="Transferase(Phosphotransferase) domain 1"/>
    <property type="match status" value="1"/>
</dbReference>
<feature type="region of interest" description="Disordered" evidence="11">
    <location>
        <begin position="330"/>
        <end position="355"/>
    </location>
</feature>
<dbReference type="Gene3D" id="3.30.200.20">
    <property type="entry name" value="Phosphorylase Kinase, domain 1"/>
    <property type="match status" value="1"/>
</dbReference>
<feature type="domain" description="PASTA" evidence="13">
    <location>
        <begin position="461"/>
        <end position="527"/>
    </location>
</feature>
<dbReference type="SMART" id="SM00740">
    <property type="entry name" value="PASTA"/>
    <property type="match status" value="3"/>
</dbReference>
<dbReference type="EC" id="2.7.11.1" evidence="1"/>
<keyword evidence="7 10" id="KW-0067">ATP-binding</keyword>
<name>K6UNM3_9MICO</name>